<evidence type="ECO:0000256" key="7">
    <source>
        <dbReference type="SAM" id="MobiDB-lite"/>
    </source>
</evidence>
<dbReference type="Pfam" id="PF13855">
    <property type="entry name" value="LRR_8"/>
    <property type="match status" value="1"/>
</dbReference>
<dbReference type="InterPro" id="IPR001932">
    <property type="entry name" value="PPM-type_phosphatase-like_dom"/>
</dbReference>
<keyword evidence="5 6" id="KW-0904">Protein phosphatase</keyword>
<evidence type="ECO:0000256" key="1">
    <source>
        <dbReference type="ARBA" id="ARBA00022614"/>
    </source>
</evidence>
<dbReference type="Gene3D" id="3.80.10.10">
    <property type="entry name" value="Ribonuclease Inhibitor"/>
    <property type="match status" value="4"/>
</dbReference>
<evidence type="ECO:0000259" key="8">
    <source>
        <dbReference type="PROSITE" id="PS51746"/>
    </source>
</evidence>
<dbReference type="SUPFAM" id="SSF52058">
    <property type="entry name" value="L domain-like"/>
    <property type="match status" value="2"/>
</dbReference>
<dbReference type="GO" id="GO:0004721">
    <property type="term" value="F:phosphoprotein phosphatase activity"/>
    <property type="evidence" value="ECO:0007669"/>
    <property type="project" value="UniProtKB-KW"/>
</dbReference>
<dbReference type="InterPro" id="IPR001611">
    <property type="entry name" value="Leu-rich_rpt"/>
</dbReference>
<dbReference type="PROSITE" id="PS51746">
    <property type="entry name" value="PPM_2"/>
    <property type="match status" value="1"/>
</dbReference>
<feature type="compositionally biased region" description="Acidic residues" evidence="7">
    <location>
        <begin position="1066"/>
        <end position="1076"/>
    </location>
</feature>
<dbReference type="InterPro" id="IPR036457">
    <property type="entry name" value="PPM-type-like_dom_sf"/>
</dbReference>
<dbReference type="InterPro" id="IPR055414">
    <property type="entry name" value="LRR_R13L4/SHOC2-like"/>
</dbReference>
<dbReference type="Gene3D" id="3.60.40.10">
    <property type="entry name" value="PPM-type phosphatase domain"/>
    <property type="match status" value="1"/>
</dbReference>
<keyword evidence="2" id="KW-0479">Metal-binding</keyword>
<dbReference type="PANTHER" id="PTHR48051:SF1">
    <property type="entry name" value="RAS SUPPRESSOR PROTEIN 1"/>
    <property type="match status" value="1"/>
</dbReference>
<feature type="compositionally biased region" description="Basic and acidic residues" evidence="7">
    <location>
        <begin position="1077"/>
        <end position="1126"/>
    </location>
</feature>
<evidence type="ECO:0000313" key="9">
    <source>
        <dbReference type="EMBL" id="KAJ3442819.1"/>
    </source>
</evidence>
<evidence type="ECO:0000256" key="5">
    <source>
        <dbReference type="ARBA" id="ARBA00022912"/>
    </source>
</evidence>
<proteinExistence type="inferred from homology"/>
<comment type="similarity">
    <text evidence="6">Belongs to the PP2C family.</text>
</comment>
<sequence>MGNDIKVNTNSKVLFLTGRKLRSIPQSISQCSELTHLNVSNNQIKTIPKKITKLKSLKNLNLSLNFMKSLPNNIYLFQTVTDFNLSLNFLKDLSPRIRGLTNLESLNLRTNVLVSLPQEIGELKNLKNLDLGKNKLKTVPLGILGCTKLGELYLDENQLTELPEGFGSSLANLRTLQLSYNDFEIFPSKESLKGLVGLEYLSINCCKLKEIGGSVSKLKSVNKIIARMNQITTISPKIGKLSTLNSLNLQGNCLKSLPDEIVNLSNNLKSLNLFFNHFTQFPIQLFSLKVLNEILIYGNKINEIPPFPEFCKNLIKLKKKKLSSNENEKERDQEIDKEEEIEKKIEKEKEIKKEKEKEKEKEIEKEKEKEIEKEKEKEEEEKEKEIEIEKEEKKENKQELSIDLVSELDLGQNKLKQIPDDLFLLTPRIVRLFLHENKLKKLPTSFRYLDRVITLFAQTNQIQAIPKEINQLSNLLELNLMNNLIKKVPVELYSCKRLIKLNLSNNLLTDLPKGMYKLYSLDTLNLSANKFTKFPSIVITLQRLRILSIGSNEIKAIPDIVNELKFLKELNASCNKLYFIPSGLGYLKNFTTLNLSDNKISQVPELFWELRAPTNYGLHIDLSHNRIQTFDEGWKLLNLEELDLSHNRIKAIDPQILSNLSKVLETFKISHNKIKDLDLMGLAHLKNLKLLHFEGNKLTKGFENFIYQFTKTSQNFANEFSNLQQMIVPRYVQLAFPNQVLKRKFNLPKKYRFKVGYSEMQGFRPEQEDSIAIQNRKESDIHYFAVFDGHAGWQTSNYVADTLDQILFSQIVNKIPFTLDEAGDQELKIIIDNIFVGMNKLLKKLGYDDSGSTACICLVIENTLYTINLGDSRSVLVKVDGETVPVTKDHKPTDRSELDRVRELGGVVTENGRINGGIAVSRSFGDSFYQPFVSCEPTIKRYSLSEKRDKFLVLCCDGVYDVLSNQEVGQIVYNNYLNGNTNMDNIATQIRNVSYSKGSLDNISVIVVDLFPKIPLESKEKVEVKEIDENVEMEIAKKERIEFGKPESPIENNQEKNKSIEVVDVNVDEIQEEGQDVGEKVKEDEKGGESKYKENNDKKKKSEEDENKNEYSKQKKRVEDEEREEN</sequence>
<dbReference type="AlphaFoldDB" id="A0AAV7ZNT7"/>
<dbReference type="PROSITE" id="PS51450">
    <property type="entry name" value="LRR"/>
    <property type="match status" value="7"/>
</dbReference>
<dbReference type="PROSITE" id="PS01032">
    <property type="entry name" value="PPM_1"/>
    <property type="match status" value="1"/>
</dbReference>
<accession>A0AAV7ZNT7</accession>
<keyword evidence="4 6" id="KW-0378">Hydrolase</keyword>
<feature type="region of interest" description="Disordered" evidence="7">
    <location>
        <begin position="1045"/>
        <end position="1126"/>
    </location>
</feature>
<dbReference type="SUPFAM" id="SSF81606">
    <property type="entry name" value="PP2C-like"/>
    <property type="match status" value="1"/>
</dbReference>
<dbReference type="InterPro" id="IPR000222">
    <property type="entry name" value="PP2C_BS"/>
</dbReference>
<name>A0AAV7ZNT7_9EUKA</name>
<dbReference type="SMART" id="SM00364">
    <property type="entry name" value="LRR_BAC"/>
    <property type="match status" value="12"/>
</dbReference>
<dbReference type="EMBL" id="JANTQA010000026">
    <property type="protein sequence ID" value="KAJ3442819.1"/>
    <property type="molecule type" value="Genomic_DNA"/>
</dbReference>
<dbReference type="GO" id="GO:0005737">
    <property type="term" value="C:cytoplasm"/>
    <property type="evidence" value="ECO:0007669"/>
    <property type="project" value="TreeGrafter"/>
</dbReference>
<dbReference type="Pfam" id="PF23598">
    <property type="entry name" value="LRR_14"/>
    <property type="match status" value="1"/>
</dbReference>
<dbReference type="SMART" id="SM00365">
    <property type="entry name" value="LRR_SD22"/>
    <property type="match status" value="6"/>
</dbReference>
<reference evidence="9" key="1">
    <citation type="submission" date="2022-08" db="EMBL/GenBank/DDBJ databases">
        <title>Novel sulphate-reducing endosymbionts in the free-living metamonad Anaeramoeba.</title>
        <authorList>
            <person name="Jerlstrom-Hultqvist J."/>
            <person name="Cepicka I."/>
            <person name="Gallot-Lavallee L."/>
            <person name="Salas-Leiva D."/>
            <person name="Curtis B.A."/>
            <person name="Zahonova K."/>
            <person name="Pipaliya S."/>
            <person name="Dacks J."/>
            <person name="Roger A.J."/>
        </authorList>
    </citation>
    <scope>NUCLEOTIDE SEQUENCE</scope>
    <source>
        <strain evidence="9">Busselton2</strain>
    </source>
</reference>
<dbReference type="SMART" id="SM00369">
    <property type="entry name" value="LRR_TYP"/>
    <property type="match status" value="15"/>
</dbReference>
<feature type="compositionally biased region" description="Basic and acidic residues" evidence="7">
    <location>
        <begin position="355"/>
        <end position="376"/>
    </location>
</feature>
<dbReference type="GO" id="GO:0046872">
    <property type="term" value="F:metal ion binding"/>
    <property type="evidence" value="ECO:0007669"/>
    <property type="project" value="UniProtKB-KW"/>
</dbReference>
<comment type="caution">
    <text evidence="9">The sequence shown here is derived from an EMBL/GenBank/DDBJ whole genome shotgun (WGS) entry which is preliminary data.</text>
</comment>
<dbReference type="Pfam" id="PF00481">
    <property type="entry name" value="PP2C"/>
    <property type="match status" value="1"/>
</dbReference>
<dbReference type="SMART" id="SM00331">
    <property type="entry name" value="PP2C_SIG"/>
    <property type="match status" value="1"/>
</dbReference>
<dbReference type="CDD" id="cd00143">
    <property type="entry name" value="PP2Cc"/>
    <property type="match status" value="1"/>
</dbReference>
<dbReference type="InterPro" id="IPR003591">
    <property type="entry name" value="Leu-rich_rpt_typical-subtyp"/>
</dbReference>
<organism evidence="9 10">
    <name type="scientific">Anaeramoeba flamelloides</name>
    <dbReference type="NCBI Taxonomy" id="1746091"/>
    <lineage>
        <taxon>Eukaryota</taxon>
        <taxon>Metamonada</taxon>
        <taxon>Anaeramoebidae</taxon>
        <taxon>Anaeramoeba</taxon>
    </lineage>
</organism>
<dbReference type="FunFam" id="3.80.10.10:FF:001164">
    <property type="entry name" value="GH01279p"/>
    <property type="match status" value="1"/>
</dbReference>
<dbReference type="InterPro" id="IPR032675">
    <property type="entry name" value="LRR_dom_sf"/>
</dbReference>
<dbReference type="SMART" id="SM00332">
    <property type="entry name" value="PP2Cc"/>
    <property type="match status" value="1"/>
</dbReference>
<feature type="region of interest" description="Disordered" evidence="7">
    <location>
        <begin position="355"/>
        <end position="390"/>
    </location>
</feature>
<evidence type="ECO:0000256" key="6">
    <source>
        <dbReference type="RuleBase" id="RU003465"/>
    </source>
</evidence>
<protein>
    <submittedName>
        <fullName evidence="9">S-cell enriched with leucine-rich repeat-containing protein slra-related</fullName>
    </submittedName>
</protein>
<dbReference type="Proteomes" id="UP001146793">
    <property type="component" value="Unassembled WGS sequence"/>
</dbReference>
<keyword evidence="1" id="KW-0433">Leucine-rich repeat</keyword>
<evidence type="ECO:0000313" key="10">
    <source>
        <dbReference type="Proteomes" id="UP001146793"/>
    </source>
</evidence>
<evidence type="ECO:0000256" key="3">
    <source>
        <dbReference type="ARBA" id="ARBA00022737"/>
    </source>
</evidence>
<evidence type="ECO:0000256" key="2">
    <source>
        <dbReference type="ARBA" id="ARBA00022723"/>
    </source>
</evidence>
<feature type="domain" description="PPM-type phosphatase" evidence="8">
    <location>
        <begin position="754"/>
        <end position="1010"/>
    </location>
</feature>
<keyword evidence="3" id="KW-0677">Repeat</keyword>
<gene>
    <name evidence="9" type="ORF">M0812_12570</name>
</gene>
<evidence type="ECO:0000256" key="4">
    <source>
        <dbReference type="ARBA" id="ARBA00022801"/>
    </source>
</evidence>
<dbReference type="InterPro" id="IPR050216">
    <property type="entry name" value="LRR_domain-containing"/>
</dbReference>
<dbReference type="PANTHER" id="PTHR48051">
    <property type="match status" value="1"/>
</dbReference>